<reference evidence="1" key="1">
    <citation type="journal article" date="2021" name="Nat. Commun.">
        <title>Genetic determinants of endophytism in the Arabidopsis root mycobiome.</title>
        <authorList>
            <person name="Mesny F."/>
            <person name="Miyauchi S."/>
            <person name="Thiergart T."/>
            <person name="Pickel B."/>
            <person name="Atanasova L."/>
            <person name="Karlsson M."/>
            <person name="Huettel B."/>
            <person name="Barry K.W."/>
            <person name="Haridas S."/>
            <person name="Chen C."/>
            <person name="Bauer D."/>
            <person name="Andreopoulos W."/>
            <person name="Pangilinan J."/>
            <person name="LaButti K."/>
            <person name="Riley R."/>
            <person name="Lipzen A."/>
            <person name="Clum A."/>
            <person name="Drula E."/>
            <person name="Henrissat B."/>
            <person name="Kohler A."/>
            <person name="Grigoriev I.V."/>
            <person name="Martin F.M."/>
            <person name="Hacquard S."/>
        </authorList>
    </citation>
    <scope>NUCLEOTIDE SEQUENCE</scope>
    <source>
        <strain evidence="1">MPI-CAGE-CH-0230</strain>
    </source>
</reference>
<accession>A0A9P9BMC7</accession>
<dbReference type="Proteomes" id="UP000756346">
    <property type="component" value="Unassembled WGS sequence"/>
</dbReference>
<dbReference type="GeneID" id="70191097"/>
<evidence type="ECO:0000313" key="1">
    <source>
        <dbReference type="EMBL" id="KAH7016300.1"/>
    </source>
</evidence>
<gene>
    <name evidence="1" type="ORF">B0I36DRAFT_396478</name>
</gene>
<keyword evidence="2" id="KW-1185">Reference proteome</keyword>
<comment type="caution">
    <text evidence="1">The sequence shown here is derived from an EMBL/GenBank/DDBJ whole genome shotgun (WGS) entry which is preliminary data.</text>
</comment>
<dbReference type="RefSeq" id="XP_046005924.1">
    <property type="nucleotide sequence ID" value="XM_046161551.1"/>
</dbReference>
<organism evidence="1 2">
    <name type="scientific">Microdochium trichocladiopsis</name>
    <dbReference type="NCBI Taxonomy" id="1682393"/>
    <lineage>
        <taxon>Eukaryota</taxon>
        <taxon>Fungi</taxon>
        <taxon>Dikarya</taxon>
        <taxon>Ascomycota</taxon>
        <taxon>Pezizomycotina</taxon>
        <taxon>Sordariomycetes</taxon>
        <taxon>Xylariomycetidae</taxon>
        <taxon>Xylariales</taxon>
        <taxon>Microdochiaceae</taxon>
        <taxon>Microdochium</taxon>
    </lineage>
</organism>
<protein>
    <submittedName>
        <fullName evidence="1">Uncharacterized protein</fullName>
    </submittedName>
</protein>
<dbReference type="AlphaFoldDB" id="A0A9P9BMC7"/>
<dbReference type="EMBL" id="JAGTJQ010000012">
    <property type="protein sequence ID" value="KAH7016300.1"/>
    <property type="molecule type" value="Genomic_DNA"/>
</dbReference>
<sequence length="240" mass="27285">MVTRTSDNGAVPVPRDNTRKQVVSILVIQGHPRDTQETRTTQLCATRQLFHSTDLVSHTFELAGTRPNWTIRESTNTTHPSEGPSVVGSVDIATISSNAQQEDALLSILRAMNVNPEWDQRNWFDDVLRRLGETWPTEFADDMIAPFLDYTVRLLVDAPLDWSTEAPCSRRTPWTTSDLPTKVTEGLKFRSIGKGEHRQRRERGYVLAAIELALRRKTIVVDLMQLREAVSWCDGTWTQR</sequence>
<dbReference type="OrthoDB" id="37659at2759"/>
<proteinExistence type="predicted"/>
<evidence type="ECO:0000313" key="2">
    <source>
        <dbReference type="Proteomes" id="UP000756346"/>
    </source>
</evidence>
<name>A0A9P9BMC7_9PEZI</name>